<proteinExistence type="predicted"/>
<organism evidence="1 2">
    <name type="scientific">Prescottella soli</name>
    <dbReference type="NCBI Taxonomy" id="1543852"/>
    <lineage>
        <taxon>Bacteria</taxon>
        <taxon>Bacillati</taxon>
        <taxon>Actinomycetota</taxon>
        <taxon>Actinomycetes</taxon>
        <taxon>Mycobacteriales</taxon>
        <taxon>Nocardiaceae</taxon>
        <taxon>Prescottella</taxon>
    </lineage>
</organism>
<dbReference type="RefSeq" id="WP_348603046.1">
    <property type="nucleotide sequence ID" value="NZ_CP157276.1"/>
</dbReference>
<gene>
    <name evidence="1" type="ORF">ABEU19_003746</name>
</gene>
<reference evidence="1 2" key="1">
    <citation type="submission" date="2023-11" db="EMBL/GenBank/DDBJ databases">
        <authorList>
            <person name="Val-Calvo J."/>
            <person name="Scortti M."/>
            <person name="Vazquez-Boland J."/>
        </authorList>
    </citation>
    <scope>NUCLEOTIDE SEQUENCE [LARGE SCALE GENOMIC DNA]</scope>
    <source>
        <strain evidence="1 2">DSM 46662</strain>
    </source>
</reference>
<dbReference type="Proteomes" id="UP001629744">
    <property type="component" value="Unassembled WGS sequence"/>
</dbReference>
<protein>
    <submittedName>
        <fullName evidence="1">Uncharacterized protein</fullName>
    </submittedName>
</protein>
<name>A0ABW9FX84_9NOCA</name>
<evidence type="ECO:0000313" key="2">
    <source>
        <dbReference type="Proteomes" id="UP001629744"/>
    </source>
</evidence>
<sequence length="180" mass="17998">MSRDFLYGVQSLPRSEVPRTWSSRSGSILDLPAQIDFETASRTYGPDDRVRRDGRRSSLSRTVPDELRTVPDEFVSATSAVSARAAVPGVGRVVSSALEGVALAVMVGSLTGTITGAAVGGFLGGAGPAFTVALLPEAAATCIGGALIGAPIGALAGTVAVGGGGLLVAAAKILGSLSWS</sequence>
<keyword evidence="2" id="KW-1185">Reference proteome</keyword>
<accession>A0ABW9FX84</accession>
<comment type="caution">
    <text evidence="1">The sequence shown here is derived from an EMBL/GenBank/DDBJ whole genome shotgun (WGS) entry which is preliminary data.</text>
</comment>
<evidence type="ECO:0000313" key="1">
    <source>
        <dbReference type="EMBL" id="MFM1730220.1"/>
    </source>
</evidence>
<dbReference type="EMBL" id="JBDLNU010000004">
    <property type="protein sequence ID" value="MFM1730220.1"/>
    <property type="molecule type" value="Genomic_DNA"/>
</dbReference>